<protein>
    <submittedName>
        <fullName evidence="3">Tubulin-tyrosine ligase family protein</fullName>
    </submittedName>
</protein>
<evidence type="ECO:0000313" key="4">
    <source>
        <dbReference type="Proteomes" id="UP000053766"/>
    </source>
</evidence>
<dbReference type="GO" id="GO:0005737">
    <property type="term" value="C:cytoplasm"/>
    <property type="evidence" value="ECO:0007669"/>
    <property type="project" value="TreeGrafter"/>
</dbReference>
<dbReference type="Gene3D" id="3.30.470.20">
    <property type="entry name" value="ATP-grasp fold, B domain"/>
    <property type="match status" value="1"/>
</dbReference>
<sequence length="665" mass="78163">MEFGDYHFDHFLQGHKMQLEAAGIPPDLWGSLYSKLMQQTFDAGNYFRILCEQTDDGPKWCVFATKDLDPLDEYNIFLVDHAWTFQPQHARAQLEEFPQLVERLKSLFNIEADEDCHESGDENEVTSDEQEKIKVEQQLKASYNDSTSLPRQESVDARLCYVVNEHKSVIDKILQKMWSHIQTYSIRYKQELDEESMPLWYVMDELGARISHSDTPNVKVVPLYFIPHKIAYSVIFLIKGVADGEVICRDFTDHSISREHPEWRRFLMLPYLDDDFLSMDRFQREPPGEQFFLVRFYSIGFMEVIDLNIEMKIVLKKILGFDLYVVSKPSENMMSSGRTLDEIPSDYAQGLAADVIQNRDFSGPLRIFADELQLINNLKTVKYVEVCDWRNADVIWLRKHFHDYAQACKENPGVLINQFPYESCLTVKDLLSAIIMNQEDSKNGLSWYQCFLHNVLAVFMINDKKRFVFSGLDNTWIIKPWNLARGMDMHVSNDLRQIVRLMESGPKIACKYIERPVLFRRVDNNCMVKFDIRFIVFVTQVRPLRAFVYNNFWTRFAINEFSLDRLDDVDTHFTVFNYDNNEKILQMNCIDFIDQLEKTYVSIKWATIESKIRKVLQEKEVIPTLLEFNFMPDCERACRCYPDFADTVFQTLFLGEVNVDKVTEI</sequence>
<gene>
    <name evidence="3" type="ORF">DICVIV_03638</name>
</gene>
<evidence type="ECO:0000256" key="1">
    <source>
        <dbReference type="ARBA" id="ARBA00006820"/>
    </source>
</evidence>
<reference evidence="3 4" key="1">
    <citation type="submission" date="2013-11" db="EMBL/GenBank/DDBJ databases">
        <title>Draft genome of the bovine lungworm Dictyocaulus viviparus.</title>
        <authorList>
            <person name="Mitreva M."/>
        </authorList>
    </citation>
    <scope>NUCLEOTIDE SEQUENCE [LARGE SCALE GENOMIC DNA]</scope>
    <source>
        <strain evidence="3 4">HannoverDv2000</strain>
    </source>
</reference>
<name>A0A0D8Y2G2_DICVI</name>
<dbReference type="Pfam" id="PF25556">
    <property type="entry name" value="SET_TTL"/>
    <property type="match status" value="2"/>
</dbReference>
<dbReference type="STRING" id="29172.A0A0D8Y2G2"/>
<feature type="domain" description="Tubulin--tyrosine ligase-like protein 12 SET-like" evidence="2">
    <location>
        <begin position="66"/>
        <end position="120"/>
    </location>
</feature>
<dbReference type="AlphaFoldDB" id="A0A0D8Y2G2"/>
<accession>A0A0D8Y2G2</accession>
<keyword evidence="3" id="KW-0436">Ligase</keyword>
<dbReference type="EMBL" id="KN716212">
    <property type="protein sequence ID" value="KJH50199.1"/>
    <property type="molecule type" value="Genomic_DNA"/>
</dbReference>
<dbReference type="PANTHER" id="PTHR46088:SF1">
    <property type="entry name" value="TUBULIN--TYROSINE LIGASE-LIKE PROTEIN 12"/>
    <property type="match status" value="1"/>
</dbReference>
<keyword evidence="4" id="KW-1185">Reference proteome</keyword>
<dbReference type="PROSITE" id="PS51221">
    <property type="entry name" value="TTL"/>
    <property type="match status" value="1"/>
</dbReference>
<dbReference type="GO" id="GO:0016874">
    <property type="term" value="F:ligase activity"/>
    <property type="evidence" value="ECO:0007669"/>
    <property type="project" value="UniProtKB-KW"/>
</dbReference>
<evidence type="ECO:0000259" key="2">
    <source>
        <dbReference type="Pfam" id="PF25556"/>
    </source>
</evidence>
<dbReference type="PANTHER" id="PTHR46088">
    <property type="entry name" value="TUBULIN--TYROSINE LIGASE-LIKE PROTEIN 12"/>
    <property type="match status" value="1"/>
</dbReference>
<dbReference type="GO" id="GO:0019098">
    <property type="term" value="P:reproductive behavior"/>
    <property type="evidence" value="ECO:0007669"/>
    <property type="project" value="UniProtKB-ARBA"/>
</dbReference>
<comment type="similarity">
    <text evidence="1">Belongs to the tubulin--tyrosine ligase family.</text>
</comment>
<proteinExistence type="inferred from homology"/>
<feature type="domain" description="Tubulin--tyrosine ligase-like protein 12 SET-like" evidence="2">
    <location>
        <begin position="166"/>
        <end position="274"/>
    </location>
</feature>
<dbReference type="InterPro" id="IPR027749">
    <property type="entry name" value="TTLL12"/>
</dbReference>
<dbReference type="Proteomes" id="UP000053766">
    <property type="component" value="Unassembled WGS sequence"/>
</dbReference>
<dbReference type="InterPro" id="IPR057954">
    <property type="entry name" value="SET_TTL12"/>
</dbReference>
<organism evidence="3 4">
    <name type="scientific">Dictyocaulus viviparus</name>
    <name type="common">Bovine lungworm</name>
    <dbReference type="NCBI Taxonomy" id="29172"/>
    <lineage>
        <taxon>Eukaryota</taxon>
        <taxon>Metazoa</taxon>
        <taxon>Ecdysozoa</taxon>
        <taxon>Nematoda</taxon>
        <taxon>Chromadorea</taxon>
        <taxon>Rhabditida</taxon>
        <taxon>Rhabditina</taxon>
        <taxon>Rhabditomorpha</taxon>
        <taxon>Strongyloidea</taxon>
        <taxon>Metastrongylidae</taxon>
        <taxon>Dictyocaulus</taxon>
    </lineage>
</organism>
<reference evidence="4" key="2">
    <citation type="journal article" date="2016" name="Sci. Rep.">
        <title>Dictyocaulus viviparus genome, variome and transcriptome elucidate lungworm biology and support future intervention.</title>
        <authorList>
            <person name="McNulty S.N."/>
            <person name="Strube C."/>
            <person name="Rosa B.A."/>
            <person name="Martin J.C."/>
            <person name="Tyagi R."/>
            <person name="Choi Y.J."/>
            <person name="Wang Q."/>
            <person name="Hallsworth Pepin K."/>
            <person name="Zhang X."/>
            <person name="Ozersky P."/>
            <person name="Wilson R.K."/>
            <person name="Sternberg P.W."/>
            <person name="Gasser R.B."/>
            <person name="Mitreva M."/>
        </authorList>
    </citation>
    <scope>NUCLEOTIDE SEQUENCE [LARGE SCALE GENOMIC DNA]</scope>
    <source>
        <strain evidence="4">HannoverDv2000</strain>
    </source>
</reference>
<dbReference type="InterPro" id="IPR004344">
    <property type="entry name" value="TTL/TTLL_fam"/>
</dbReference>
<dbReference type="Pfam" id="PF03133">
    <property type="entry name" value="TTL"/>
    <property type="match status" value="1"/>
</dbReference>
<dbReference type="OrthoDB" id="60477at2759"/>
<evidence type="ECO:0000313" key="3">
    <source>
        <dbReference type="EMBL" id="KJH50199.1"/>
    </source>
</evidence>